<organism evidence="1 2">
    <name type="scientific">Paramecium sonneborni</name>
    <dbReference type="NCBI Taxonomy" id="65129"/>
    <lineage>
        <taxon>Eukaryota</taxon>
        <taxon>Sar</taxon>
        <taxon>Alveolata</taxon>
        <taxon>Ciliophora</taxon>
        <taxon>Intramacronucleata</taxon>
        <taxon>Oligohymenophorea</taxon>
        <taxon>Peniculida</taxon>
        <taxon>Parameciidae</taxon>
        <taxon>Paramecium</taxon>
    </lineage>
</organism>
<accession>A0A8S1RQM6</accession>
<comment type="caution">
    <text evidence="1">The sequence shown here is derived from an EMBL/GenBank/DDBJ whole genome shotgun (WGS) entry which is preliminary data.</text>
</comment>
<evidence type="ECO:0000313" key="1">
    <source>
        <dbReference type="EMBL" id="CAD8129837.1"/>
    </source>
</evidence>
<proteinExistence type="predicted"/>
<evidence type="ECO:0000313" key="2">
    <source>
        <dbReference type="Proteomes" id="UP000692954"/>
    </source>
</evidence>
<dbReference type="AlphaFoldDB" id="A0A8S1RQM6"/>
<gene>
    <name evidence="1" type="ORF">PSON_ATCC_30995.1.T2460013</name>
</gene>
<name>A0A8S1RQM6_9CILI</name>
<dbReference type="EMBL" id="CAJJDN010000246">
    <property type="protein sequence ID" value="CAD8129837.1"/>
    <property type="molecule type" value="Genomic_DNA"/>
</dbReference>
<keyword evidence="2" id="KW-1185">Reference proteome</keyword>
<sequence length="129" mass="15492">MNCTKTKNYYTIAITARNKKIIKGRNSIEINETSNLESFLLIQTFKITKQQRNYNILKKVVLNKKTEVESLVKNKTYFNHRSLMNDYFKRQNISIATKVFFFNSQDKYIRRCLQRHSWLVTLLTNKFLI</sequence>
<reference evidence="1" key="1">
    <citation type="submission" date="2021-01" db="EMBL/GenBank/DDBJ databases">
        <authorList>
            <consortium name="Genoscope - CEA"/>
            <person name="William W."/>
        </authorList>
    </citation>
    <scope>NUCLEOTIDE SEQUENCE</scope>
</reference>
<protein>
    <submittedName>
        <fullName evidence="1">Uncharacterized protein</fullName>
    </submittedName>
</protein>
<dbReference type="Proteomes" id="UP000692954">
    <property type="component" value="Unassembled WGS sequence"/>
</dbReference>